<keyword evidence="1" id="KW-0732">Signal</keyword>
<dbReference type="Pfam" id="PF13205">
    <property type="entry name" value="Big_5"/>
    <property type="match status" value="1"/>
</dbReference>
<evidence type="ECO:0000259" key="2">
    <source>
        <dbReference type="Pfam" id="PF13205"/>
    </source>
</evidence>
<dbReference type="RefSeq" id="WP_170109772.1">
    <property type="nucleotide sequence ID" value="NZ_QGGP01000001.1"/>
</dbReference>
<dbReference type="AlphaFoldDB" id="A0A316DQS1"/>
<dbReference type="InterPro" id="IPR032812">
    <property type="entry name" value="SbsA_Ig"/>
</dbReference>
<gene>
    <name evidence="3" type="ORF">LX78_00014</name>
</gene>
<dbReference type="EMBL" id="QGGP01000001">
    <property type="protein sequence ID" value="PWK20315.1"/>
    <property type="molecule type" value="Genomic_DNA"/>
</dbReference>
<evidence type="ECO:0000256" key="1">
    <source>
        <dbReference type="ARBA" id="ARBA00022729"/>
    </source>
</evidence>
<sequence length="535" mass="61659">MSKAFYNFIFIVIICLFLANCANRGRPSGGDKDVTPPMITKSEPENFSTNFTGREIKITFDEFIKINNIQKQLIISPPMDPAPEIMPLGSASKTITIKITDTLDANTTYAFNFGNSIVDNNESNPYPYYRYVFSTGDYIDSLSVKGHIIDATLLKPDEYVSVMLYEMDSTYTDSTVYKKKPKYITNTLDSTTTFSIDNIKAGNYMLIALKDENQDSKYQQRSDKIGFLKNPITVPTDSLYTLKLFKEEADTKIVNPRLISGEKIAFGFEGDYENMKIKITSEVPQDFSYRVTKDAKTDSLNYWYNPRFKNTDSLLFQVTNKNYYEDFKVRISEQPRDSLIIKGNPTGTINFEEDFIISANIPFDKIRKGKINILDKDSTDVSFKSKLDSLANTYSLSFEKTESNKYSVQILPDAFIDFFGNKNDTINYTLSTKTYADYGNIRINLNNAKYPVIVQLTDDKGEVKLEQFVWKHEPIDFKYITPNKYYIRVVHDTNKNKKFDSGNFLKKQQPEKISYFPEIQEVRSNFDYTIDFILL</sequence>
<protein>
    <submittedName>
        <fullName evidence="3">Ig-like domain-containing protein</fullName>
    </submittedName>
</protein>
<evidence type="ECO:0000313" key="3">
    <source>
        <dbReference type="EMBL" id="PWK20315.1"/>
    </source>
</evidence>
<evidence type="ECO:0000313" key="4">
    <source>
        <dbReference type="Proteomes" id="UP000245430"/>
    </source>
</evidence>
<proteinExistence type="predicted"/>
<dbReference type="Proteomes" id="UP000245430">
    <property type="component" value="Unassembled WGS sequence"/>
</dbReference>
<accession>A0A316DQS1</accession>
<keyword evidence="4" id="KW-1185">Reference proteome</keyword>
<comment type="caution">
    <text evidence="3">The sequence shown here is derived from an EMBL/GenBank/DDBJ whole genome shotgun (WGS) entry which is preliminary data.</text>
</comment>
<organism evidence="3 4">
    <name type="scientific">Xanthomarina spongicola</name>
    <dbReference type="NCBI Taxonomy" id="570520"/>
    <lineage>
        <taxon>Bacteria</taxon>
        <taxon>Pseudomonadati</taxon>
        <taxon>Bacteroidota</taxon>
        <taxon>Flavobacteriia</taxon>
        <taxon>Flavobacteriales</taxon>
        <taxon>Flavobacteriaceae</taxon>
        <taxon>Xanthomarina</taxon>
    </lineage>
</organism>
<feature type="domain" description="SbsA Ig-like" evidence="2">
    <location>
        <begin position="33"/>
        <end position="135"/>
    </location>
</feature>
<reference evidence="3 4" key="1">
    <citation type="submission" date="2018-05" db="EMBL/GenBank/DDBJ databases">
        <title>Genomic Encyclopedia of Archaeal and Bacterial Type Strains, Phase II (KMG-II): from individual species to whole genera.</title>
        <authorList>
            <person name="Goeker M."/>
        </authorList>
    </citation>
    <scope>NUCLEOTIDE SEQUENCE [LARGE SCALE GENOMIC DNA]</scope>
    <source>
        <strain evidence="3 4">DSM 22637</strain>
    </source>
</reference>
<name>A0A316DQS1_9FLAO</name>